<dbReference type="EMBL" id="MUGX01000008">
    <property type="protein sequence ID" value="OXA89714.1"/>
    <property type="molecule type" value="Genomic_DNA"/>
</dbReference>
<reference evidence="2 4" key="1">
    <citation type="submission" date="2015-01" db="EMBL/GenBank/DDBJ databases">
        <title>Genome of Flavobacterium hibernum DSM 12611.</title>
        <authorList>
            <person name="Stropko S.J."/>
            <person name="Pipes S.E."/>
            <person name="Newman J.D."/>
        </authorList>
    </citation>
    <scope>NUCLEOTIDE SEQUENCE [LARGE SCALE GENOMIC DNA]</scope>
    <source>
        <strain evidence="2 4">DSM 12611</strain>
    </source>
</reference>
<gene>
    <name evidence="3" type="ORF">B0A73_04855</name>
    <name evidence="2" type="ORF">IW18_04060</name>
</gene>
<keyword evidence="5" id="KW-1185">Reference proteome</keyword>
<protein>
    <recommendedName>
        <fullName evidence="6">Polysaccharide polymerase</fullName>
    </recommendedName>
</protein>
<sequence>MAVLKRLFFSLFFLFALLTLSLYVFRLIGYSFSFAFFLLGLLIILSLKYIPTNSWRIYFLLLIHQYIVLVLFVFELDFIEFLKSFLLVNIALLAILSSKFHIPRAILQINFKAIFSFAACIIVFYELIQVLEYNLMGTSFSWFFLDKYSISTAEDVGRFQAVNFLDYMRPISLYHEPSYLGLVLFSMLIWGDSVKIKLEVKLLIILGIILSFSTTIYLFMVLYYIPKLYNNKYVKVFFCLFVVYFIIKYNITIFEFFRFNEIATEGTSGYARIGAPFFQVIDIIFYQHNFFGIPFGQSPIMFDNSFFVIFSYYGILTPLFYLLIFGSVFKNVKEYNKLFDYFLIVGACLFVNGAFFTPETSFLIVITNYILLNNLTFNKEKL</sequence>
<feature type="transmembrane region" description="Helical" evidence="1">
    <location>
        <begin position="80"/>
        <end position="97"/>
    </location>
</feature>
<feature type="transmembrane region" description="Helical" evidence="1">
    <location>
        <begin position="171"/>
        <end position="190"/>
    </location>
</feature>
<feature type="transmembrane region" description="Helical" evidence="1">
    <location>
        <begin position="31"/>
        <end position="50"/>
    </location>
</feature>
<evidence type="ECO:0000313" key="3">
    <source>
        <dbReference type="EMBL" id="OXA89714.1"/>
    </source>
</evidence>
<feature type="transmembrane region" description="Helical" evidence="1">
    <location>
        <begin position="202"/>
        <end position="225"/>
    </location>
</feature>
<keyword evidence="1" id="KW-1133">Transmembrane helix</keyword>
<evidence type="ECO:0008006" key="6">
    <source>
        <dbReference type="Google" id="ProtNLM"/>
    </source>
</evidence>
<keyword evidence="1" id="KW-0472">Membrane</keyword>
<feature type="transmembrane region" description="Helical" evidence="1">
    <location>
        <begin position="269"/>
        <end position="286"/>
    </location>
</feature>
<dbReference type="Proteomes" id="UP000198302">
    <property type="component" value="Unassembled WGS sequence"/>
</dbReference>
<evidence type="ECO:0000313" key="2">
    <source>
        <dbReference type="EMBL" id="KIO54181.1"/>
    </source>
</evidence>
<dbReference type="RefSeq" id="WP_041516286.1">
    <property type="nucleotide sequence ID" value="NZ_JPRK01000004.1"/>
</dbReference>
<feature type="transmembrane region" description="Helical" evidence="1">
    <location>
        <begin position="361"/>
        <end position="377"/>
    </location>
</feature>
<feature type="transmembrane region" description="Helical" evidence="1">
    <location>
        <begin position="237"/>
        <end position="257"/>
    </location>
</feature>
<name>A0A0D0F3H6_9FLAO</name>
<reference evidence="3 5" key="2">
    <citation type="submission" date="2016-11" db="EMBL/GenBank/DDBJ databases">
        <title>Whole genomes of Flavobacteriaceae.</title>
        <authorList>
            <person name="Stine C."/>
            <person name="Li C."/>
            <person name="Tadesse D."/>
        </authorList>
    </citation>
    <scope>NUCLEOTIDE SEQUENCE [LARGE SCALE GENOMIC DNA]</scope>
    <source>
        <strain evidence="3 5">ATCC 51468</strain>
    </source>
</reference>
<comment type="caution">
    <text evidence="2">The sequence shown here is derived from an EMBL/GenBank/DDBJ whole genome shotgun (WGS) entry which is preliminary data.</text>
</comment>
<dbReference type="Proteomes" id="UP000032061">
    <property type="component" value="Unassembled WGS sequence"/>
</dbReference>
<keyword evidence="1" id="KW-0812">Transmembrane</keyword>
<feature type="transmembrane region" description="Helical" evidence="1">
    <location>
        <begin position="109"/>
        <end position="128"/>
    </location>
</feature>
<dbReference type="AlphaFoldDB" id="A0A0D0F3H6"/>
<evidence type="ECO:0000256" key="1">
    <source>
        <dbReference type="SAM" id="Phobius"/>
    </source>
</evidence>
<organism evidence="2 4">
    <name type="scientific">Flavobacterium hibernum</name>
    <dbReference type="NCBI Taxonomy" id="37752"/>
    <lineage>
        <taxon>Bacteria</taxon>
        <taxon>Pseudomonadati</taxon>
        <taxon>Bacteroidota</taxon>
        <taxon>Flavobacteriia</taxon>
        <taxon>Flavobacteriales</taxon>
        <taxon>Flavobacteriaceae</taxon>
        <taxon>Flavobacterium</taxon>
    </lineage>
</organism>
<proteinExistence type="predicted"/>
<feature type="transmembrane region" description="Helical" evidence="1">
    <location>
        <begin position="7"/>
        <end position="25"/>
    </location>
</feature>
<feature type="transmembrane region" description="Helical" evidence="1">
    <location>
        <begin position="306"/>
        <end position="326"/>
    </location>
</feature>
<feature type="transmembrane region" description="Helical" evidence="1">
    <location>
        <begin position="57"/>
        <end position="74"/>
    </location>
</feature>
<evidence type="ECO:0000313" key="5">
    <source>
        <dbReference type="Proteomes" id="UP000198302"/>
    </source>
</evidence>
<evidence type="ECO:0000313" key="4">
    <source>
        <dbReference type="Proteomes" id="UP000032061"/>
    </source>
</evidence>
<dbReference type="EMBL" id="JPRK01000004">
    <property type="protein sequence ID" value="KIO54181.1"/>
    <property type="molecule type" value="Genomic_DNA"/>
</dbReference>
<dbReference type="STRING" id="37752.IW18_04060"/>
<accession>A0A0D0F3H6</accession>